<evidence type="ECO:0000256" key="2">
    <source>
        <dbReference type="ARBA" id="ARBA00010841"/>
    </source>
</evidence>
<evidence type="ECO:0000313" key="8">
    <source>
        <dbReference type="EMBL" id="BES96571.1"/>
    </source>
</evidence>
<organism evidence="8 9">
    <name type="scientific">Nesidiocoris tenuis</name>
    <dbReference type="NCBI Taxonomy" id="355587"/>
    <lineage>
        <taxon>Eukaryota</taxon>
        <taxon>Metazoa</taxon>
        <taxon>Ecdysozoa</taxon>
        <taxon>Arthropoda</taxon>
        <taxon>Hexapoda</taxon>
        <taxon>Insecta</taxon>
        <taxon>Pterygota</taxon>
        <taxon>Neoptera</taxon>
        <taxon>Paraneoptera</taxon>
        <taxon>Hemiptera</taxon>
        <taxon>Heteroptera</taxon>
        <taxon>Panheteroptera</taxon>
        <taxon>Cimicomorpha</taxon>
        <taxon>Miridae</taxon>
        <taxon>Dicyphina</taxon>
        <taxon>Nesidiocoris</taxon>
    </lineage>
</organism>
<evidence type="ECO:0000256" key="7">
    <source>
        <dbReference type="SAM" id="Coils"/>
    </source>
</evidence>
<keyword evidence="9" id="KW-1185">Reference proteome</keyword>
<evidence type="ECO:0000313" key="9">
    <source>
        <dbReference type="Proteomes" id="UP001307889"/>
    </source>
</evidence>
<comment type="similarity">
    <text evidence="2">Belongs to the CFAP157 family.</text>
</comment>
<keyword evidence="6" id="KW-0966">Cell projection</keyword>
<reference evidence="8 9" key="1">
    <citation type="submission" date="2023-09" db="EMBL/GenBank/DDBJ databases">
        <title>Nesidiocoris tenuis whole genome shotgun sequence.</title>
        <authorList>
            <person name="Shibata T."/>
            <person name="Shimoda M."/>
            <person name="Kobayashi T."/>
            <person name="Uehara T."/>
        </authorList>
    </citation>
    <scope>NUCLEOTIDE SEQUENCE [LARGE SCALE GENOMIC DNA]</scope>
    <source>
        <strain evidence="8 9">Japan</strain>
    </source>
</reference>
<dbReference type="InterPro" id="IPR038844">
    <property type="entry name" value="CFAP157"/>
</dbReference>
<feature type="coiled-coil region" evidence="7">
    <location>
        <begin position="36"/>
        <end position="148"/>
    </location>
</feature>
<evidence type="ECO:0000256" key="5">
    <source>
        <dbReference type="ARBA" id="ARBA00023069"/>
    </source>
</evidence>
<dbReference type="SUPFAM" id="SSF46966">
    <property type="entry name" value="Spectrin repeat"/>
    <property type="match status" value="1"/>
</dbReference>
<dbReference type="PANTHER" id="PTHR31954:SF1">
    <property type="entry name" value="CILIA- AND FLAGELLA-ASSOCIATED PROTEIN 157"/>
    <property type="match status" value="1"/>
</dbReference>
<gene>
    <name evidence="8" type="ORF">NTJ_09383</name>
</gene>
<evidence type="ECO:0000256" key="4">
    <source>
        <dbReference type="ARBA" id="ARBA00023054"/>
    </source>
</evidence>
<dbReference type="PANTHER" id="PTHR31954">
    <property type="entry name" value="CILIA- AND FLAGELLA-ASSOCIATED PROTEIN 157"/>
    <property type="match status" value="1"/>
</dbReference>
<protein>
    <recommendedName>
        <fullName evidence="3">Cilia- and flagella-associated protein 157</fullName>
    </recommendedName>
</protein>
<evidence type="ECO:0000256" key="6">
    <source>
        <dbReference type="ARBA" id="ARBA00023273"/>
    </source>
</evidence>
<keyword evidence="4 7" id="KW-0175">Coiled coil</keyword>
<comment type="subcellular location">
    <subcellularLocation>
        <location evidence="1">Cell projection</location>
        <location evidence="1">Cilium</location>
    </subcellularLocation>
</comment>
<evidence type="ECO:0000256" key="1">
    <source>
        <dbReference type="ARBA" id="ARBA00004138"/>
    </source>
</evidence>
<proteinExistence type="inferred from homology"/>
<sequence>MGPKQQKKKTKELTEAETAILQAYREQQQVEQLQHLAKLSSAAERAADENKRLKNELRQEKRDGAHLVAFLRRKLGEVCEEVLGIREINEALESERAKAKQEFEAELAQKQNEYAEMCERLTNNIKTLQGKIDNLEEYQAQRDFLLDKNNQLDSYLKVMETQARAIEKEYEKGSLIDKNRMRREMEVKLERFKVEFQKATKKRIAIETRNIIDENVAVNNELGLIIASWQKLHEENEKLRGENRRTCNEIDAQRQIKAKLDSKNRIQSETIERLALEHEKLSDYHRQGEQFRQKARQLRTRIQELKKKLDSTLRDFGDVRQENGHLQEKLSYLECKSKEVRAFKTRNARLIETLRKELDASMSGDDNETRECRLARLGQKFNALFDLLEEDWILEGKPENANDASMDTVVGKMGGDFDRLGA</sequence>
<accession>A0ABN7B089</accession>
<dbReference type="Proteomes" id="UP001307889">
    <property type="component" value="Chromosome 7"/>
</dbReference>
<keyword evidence="5" id="KW-0969">Cilium</keyword>
<feature type="coiled-coil region" evidence="7">
    <location>
        <begin position="288"/>
        <end position="322"/>
    </location>
</feature>
<evidence type="ECO:0000256" key="3">
    <source>
        <dbReference type="ARBA" id="ARBA00014087"/>
    </source>
</evidence>
<name>A0ABN7B089_9HEMI</name>
<dbReference type="EMBL" id="AP028915">
    <property type="protein sequence ID" value="BES96571.1"/>
    <property type="molecule type" value="Genomic_DNA"/>
</dbReference>